<dbReference type="GO" id="GO:0005525">
    <property type="term" value="F:GTP binding"/>
    <property type="evidence" value="ECO:0007669"/>
    <property type="project" value="UniProtKB-KW"/>
</dbReference>
<proteinExistence type="predicted"/>
<dbReference type="GO" id="GO:0005739">
    <property type="term" value="C:mitochondrion"/>
    <property type="evidence" value="ECO:0007669"/>
    <property type="project" value="TreeGrafter"/>
</dbReference>
<keyword evidence="6" id="KW-0378">Hydrolase</keyword>
<dbReference type="PROSITE" id="PS51706">
    <property type="entry name" value="G_ENGB"/>
    <property type="match status" value="1"/>
</dbReference>
<dbReference type="Proteomes" id="UP001218188">
    <property type="component" value="Unassembled WGS sequence"/>
</dbReference>
<protein>
    <submittedName>
        <fullName evidence="6">P-loop containing nucleoside triphosphate hydrolase protein</fullName>
    </submittedName>
</protein>
<dbReference type="CDD" id="cd01876">
    <property type="entry name" value="YihA_EngB"/>
    <property type="match status" value="1"/>
</dbReference>
<evidence type="ECO:0000256" key="3">
    <source>
        <dbReference type="ARBA" id="ARBA00022842"/>
    </source>
</evidence>
<dbReference type="InterPro" id="IPR006073">
    <property type="entry name" value="GTP-bd"/>
</dbReference>
<evidence type="ECO:0000256" key="2">
    <source>
        <dbReference type="ARBA" id="ARBA00022741"/>
    </source>
</evidence>
<evidence type="ECO:0000259" key="5">
    <source>
        <dbReference type="PROSITE" id="PS51706"/>
    </source>
</evidence>
<evidence type="ECO:0000256" key="4">
    <source>
        <dbReference type="ARBA" id="ARBA00023134"/>
    </source>
</evidence>
<dbReference type="InterPro" id="IPR027417">
    <property type="entry name" value="P-loop_NTPase"/>
</dbReference>
<dbReference type="PANTHER" id="PTHR46498:SF1">
    <property type="entry name" value="GTP-BINDING PROTEIN 8"/>
    <property type="match status" value="1"/>
</dbReference>
<keyword evidence="2" id="KW-0547">Nucleotide-binding</keyword>
<gene>
    <name evidence="6" type="ORF">C8F04DRAFT_1094928</name>
</gene>
<keyword evidence="7" id="KW-1185">Reference proteome</keyword>
<dbReference type="AlphaFoldDB" id="A0AAD6SYS5"/>
<name>A0AAD6SYS5_9AGAR</name>
<keyword evidence="1" id="KW-0479">Metal-binding</keyword>
<dbReference type="SUPFAM" id="SSF52540">
    <property type="entry name" value="P-loop containing nucleoside triphosphate hydrolases"/>
    <property type="match status" value="1"/>
</dbReference>
<dbReference type="PANTHER" id="PTHR46498">
    <property type="entry name" value="GTP-BINDING PROTEIN 8"/>
    <property type="match status" value="1"/>
</dbReference>
<feature type="domain" description="EngB-type G" evidence="5">
    <location>
        <begin position="51"/>
        <end position="234"/>
    </location>
</feature>
<sequence>MSIVFHHVSKRLTIQQHLLARQKSSAAPFRVKTAEFLAAASAADQIPALNGRPEIIVTGRANCGKSTLLSAILGQKDLFRTSKKAGCTRTLNFYRVGEHPGSVVLVDAPGYGARGRPEWGDLFNTYIATRKQLKRIYILFNGKHPLNPADLEMVANLSDTLYTREGAQPYTLQAVITKADCIPSHSLGEVLPKIHKQIWEAAPLCLPPIVTSAMMTPKFGIDEVRSNIAEACGLAIPSESASRGNLSWFVNSLNK</sequence>
<dbReference type="GO" id="GO:0016787">
    <property type="term" value="F:hydrolase activity"/>
    <property type="evidence" value="ECO:0007669"/>
    <property type="project" value="UniProtKB-KW"/>
</dbReference>
<dbReference type="Pfam" id="PF01926">
    <property type="entry name" value="MMR_HSR1"/>
    <property type="match status" value="1"/>
</dbReference>
<evidence type="ECO:0000313" key="7">
    <source>
        <dbReference type="Proteomes" id="UP001218188"/>
    </source>
</evidence>
<dbReference type="InterPro" id="IPR052279">
    <property type="entry name" value="EngB_GTPase"/>
</dbReference>
<keyword evidence="3" id="KW-0460">Magnesium</keyword>
<accession>A0AAD6SYS5</accession>
<comment type="caution">
    <text evidence="6">The sequence shown here is derived from an EMBL/GenBank/DDBJ whole genome shotgun (WGS) entry which is preliminary data.</text>
</comment>
<dbReference type="InterPro" id="IPR030393">
    <property type="entry name" value="G_ENGB_dom"/>
</dbReference>
<organism evidence="6 7">
    <name type="scientific">Mycena alexandri</name>
    <dbReference type="NCBI Taxonomy" id="1745969"/>
    <lineage>
        <taxon>Eukaryota</taxon>
        <taxon>Fungi</taxon>
        <taxon>Dikarya</taxon>
        <taxon>Basidiomycota</taxon>
        <taxon>Agaricomycotina</taxon>
        <taxon>Agaricomycetes</taxon>
        <taxon>Agaricomycetidae</taxon>
        <taxon>Agaricales</taxon>
        <taxon>Marasmiineae</taxon>
        <taxon>Mycenaceae</taxon>
        <taxon>Mycena</taxon>
    </lineage>
</organism>
<dbReference type="EMBL" id="JARJCM010000042">
    <property type="protein sequence ID" value="KAJ7036574.1"/>
    <property type="molecule type" value="Genomic_DNA"/>
</dbReference>
<dbReference type="GO" id="GO:0046872">
    <property type="term" value="F:metal ion binding"/>
    <property type="evidence" value="ECO:0007669"/>
    <property type="project" value="UniProtKB-KW"/>
</dbReference>
<keyword evidence="4" id="KW-0342">GTP-binding</keyword>
<dbReference type="Gene3D" id="3.40.50.300">
    <property type="entry name" value="P-loop containing nucleotide triphosphate hydrolases"/>
    <property type="match status" value="1"/>
</dbReference>
<evidence type="ECO:0000256" key="1">
    <source>
        <dbReference type="ARBA" id="ARBA00022723"/>
    </source>
</evidence>
<evidence type="ECO:0000313" key="6">
    <source>
        <dbReference type="EMBL" id="KAJ7036574.1"/>
    </source>
</evidence>
<reference evidence="6" key="1">
    <citation type="submission" date="2023-03" db="EMBL/GenBank/DDBJ databases">
        <title>Massive genome expansion in bonnet fungi (Mycena s.s.) driven by repeated elements and novel gene families across ecological guilds.</title>
        <authorList>
            <consortium name="Lawrence Berkeley National Laboratory"/>
            <person name="Harder C.B."/>
            <person name="Miyauchi S."/>
            <person name="Viragh M."/>
            <person name="Kuo A."/>
            <person name="Thoen E."/>
            <person name="Andreopoulos B."/>
            <person name="Lu D."/>
            <person name="Skrede I."/>
            <person name="Drula E."/>
            <person name="Henrissat B."/>
            <person name="Morin E."/>
            <person name="Kohler A."/>
            <person name="Barry K."/>
            <person name="LaButti K."/>
            <person name="Morin E."/>
            <person name="Salamov A."/>
            <person name="Lipzen A."/>
            <person name="Mereny Z."/>
            <person name="Hegedus B."/>
            <person name="Baldrian P."/>
            <person name="Stursova M."/>
            <person name="Weitz H."/>
            <person name="Taylor A."/>
            <person name="Grigoriev I.V."/>
            <person name="Nagy L.G."/>
            <person name="Martin F."/>
            <person name="Kauserud H."/>
        </authorList>
    </citation>
    <scope>NUCLEOTIDE SEQUENCE</scope>
    <source>
        <strain evidence="6">CBHHK200</strain>
    </source>
</reference>